<keyword evidence="1" id="KW-0732">Signal</keyword>
<evidence type="ECO:0000256" key="1">
    <source>
        <dbReference type="SAM" id="SignalP"/>
    </source>
</evidence>
<keyword evidence="4" id="KW-1185">Reference proteome</keyword>
<evidence type="ECO:0000313" key="4">
    <source>
        <dbReference type="Proteomes" id="UP000236752"/>
    </source>
</evidence>
<dbReference type="EMBL" id="FNUZ01000002">
    <property type="protein sequence ID" value="SEG07309.1"/>
    <property type="molecule type" value="Genomic_DNA"/>
</dbReference>
<sequence length="268" mass="29310">MTKFLLAFGAFTLATPVWATQAQDLSDALRMSEVIAIMQEEGLAYGNVLATEMLPSGPNDAWAKTVEQIYDADTMLTSVNAAFEAALEGEDIGPLLEFYATDTGTQIIDLELEARAAMVDEDVEESAREVYRGLDGTDDARLAQISEFIAANDLIESNIAGGLNATLQFYVGLNDGGAFQMTESEILSDVWAQEPDVRLDTREWVYAYLLLAYGPLDDVQLDAYIEMSRSPAGQAMNQALFKAFNGMYDTLSYAMGRAIADHLMAMDL</sequence>
<dbReference type="RefSeq" id="WP_103910042.1">
    <property type="nucleotide sequence ID" value="NZ_FNUZ01000002.1"/>
</dbReference>
<evidence type="ECO:0000259" key="2">
    <source>
        <dbReference type="Pfam" id="PF09832"/>
    </source>
</evidence>
<organism evidence="3 4">
    <name type="scientific">Thalassococcus halodurans</name>
    <dbReference type="NCBI Taxonomy" id="373675"/>
    <lineage>
        <taxon>Bacteria</taxon>
        <taxon>Pseudomonadati</taxon>
        <taxon>Pseudomonadota</taxon>
        <taxon>Alphaproteobacteria</taxon>
        <taxon>Rhodobacterales</taxon>
        <taxon>Roseobacteraceae</taxon>
        <taxon>Thalassococcus</taxon>
    </lineage>
</organism>
<gene>
    <name evidence="3" type="ORF">SAMN04488045_1738</name>
</gene>
<reference evidence="3 4" key="1">
    <citation type="submission" date="2016-10" db="EMBL/GenBank/DDBJ databases">
        <authorList>
            <person name="de Groot N.N."/>
        </authorList>
    </citation>
    <scope>NUCLEOTIDE SEQUENCE [LARGE SCALE GENOMIC DNA]</scope>
    <source>
        <strain evidence="3 4">DSM 26915</strain>
    </source>
</reference>
<feature type="domain" description="DUF2059" evidence="2">
    <location>
        <begin position="75"/>
        <end position="129"/>
    </location>
</feature>
<proteinExistence type="predicted"/>
<evidence type="ECO:0000313" key="3">
    <source>
        <dbReference type="EMBL" id="SEG07309.1"/>
    </source>
</evidence>
<accession>A0A1H5X6D6</accession>
<name>A0A1H5X6D6_9RHOB</name>
<feature type="signal peptide" evidence="1">
    <location>
        <begin position="1"/>
        <end position="19"/>
    </location>
</feature>
<dbReference type="InterPro" id="IPR018637">
    <property type="entry name" value="DUF2059"/>
</dbReference>
<dbReference type="OrthoDB" id="7841298at2"/>
<protein>
    <recommendedName>
        <fullName evidence="2">DUF2059 domain-containing protein</fullName>
    </recommendedName>
</protein>
<feature type="chain" id="PRO_5009289114" description="DUF2059 domain-containing protein" evidence="1">
    <location>
        <begin position="20"/>
        <end position="268"/>
    </location>
</feature>
<dbReference type="Pfam" id="PF09832">
    <property type="entry name" value="DUF2059"/>
    <property type="match status" value="1"/>
</dbReference>
<dbReference type="AlphaFoldDB" id="A0A1H5X6D6"/>
<dbReference type="Proteomes" id="UP000236752">
    <property type="component" value="Unassembled WGS sequence"/>
</dbReference>